<dbReference type="AlphaFoldDB" id="A0A1H8BB55"/>
<reference evidence="6 7" key="1">
    <citation type="submission" date="2016-10" db="EMBL/GenBank/DDBJ databases">
        <authorList>
            <person name="de Groot N.N."/>
        </authorList>
    </citation>
    <scope>NUCLEOTIDE SEQUENCE [LARGE SCALE GENOMIC DNA]</scope>
    <source>
        <strain evidence="6 7">DSM 46701</strain>
    </source>
</reference>
<protein>
    <submittedName>
        <fullName evidence="6">Zinc transporter, ZIP family</fullName>
    </submittedName>
</protein>
<keyword evidence="4 5" id="KW-0472">Membrane</keyword>
<proteinExistence type="predicted"/>
<dbReference type="InterPro" id="IPR003689">
    <property type="entry name" value="ZIP"/>
</dbReference>
<feature type="transmembrane region" description="Helical" evidence="5">
    <location>
        <begin position="131"/>
        <end position="155"/>
    </location>
</feature>
<dbReference type="RefSeq" id="WP_089964958.1">
    <property type="nucleotide sequence ID" value="NZ_FOCQ01000002.1"/>
</dbReference>
<organism evidence="6 7">
    <name type="scientific">Lihuaxuella thermophila</name>
    <dbReference type="NCBI Taxonomy" id="1173111"/>
    <lineage>
        <taxon>Bacteria</taxon>
        <taxon>Bacillati</taxon>
        <taxon>Bacillota</taxon>
        <taxon>Bacilli</taxon>
        <taxon>Bacillales</taxon>
        <taxon>Thermoactinomycetaceae</taxon>
        <taxon>Lihuaxuella</taxon>
    </lineage>
</organism>
<keyword evidence="7" id="KW-1185">Reference proteome</keyword>
<evidence type="ECO:0000256" key="4">
    <source>
        <dbReference type="ARBA" id="ARBA00023136"/>
    </source>
</evidence>
<name>A0A1H8BB55_9BACL</name>
<dbReference type="EMBL" id="FOCQ01000002">
    <property type="protein sequence ID" value="SEM80191.1"/>
    <property type="molecule type" value="Genomic_DNA"/>
</dbReference>
<dbReference type="OrthoDB" id="9787346at2"/>
<feature type="transmembrane region" description="Helical" evidence="5">
    <location>
        <begin position="36"/>
        <end position="55"/>
    </location>
</feature>
<feature type="transmembrane region" description="Helical" evidence="5">
    <location>
        <begin position="162"/>
        <end position="186"/>
    </location>
</feature>
<evidence type="ECO:0000313" key="6">
    <source>
        <dbReference type="EMBL" id="SEM80191.1"/>
    </source>
</evidence>
<evidence type="ECO:0000256" key="2">
    <source>
        <dbReference type="ARBA" id="ARBA00022692"/>
    </source>
</evidence>
<sequence length="242" mass="25538">MVTEAKEAIVYSALTGSFTFLGAILLLCFSLTKRIIAFSLGLSAGVMLIVSYFALLPPAFVYGGAFHLSVGMGAAVLFMLLLRQIPFSKVGSKEESSRFDRLAFFLAIAVALHNAPEGAAMGIGYRMDPDMGHILAIAMAIHNIPEGIGLAAPLIAARRHPLVIGIVGLLCGAALPAGAWLGIRYLTGSPDILSAGLVFAASTMIWVVVCEICPRAFGLDKIMACIGTGTGILLMYIIHLFH</sequence>
<evidence type="ECO:0000313" key="7">
    <source>
        <dbReference type="Proteomes" id="UP000199695"/>
    </source>
</evidence>
<keyword evidence="3 5" id="KW-1133">Transmembrane helix</keyword>
<comment type="subcellular location">
    <subcellularLocation>
        <location evidence="1">Membrane</location>
        <topology evidence="1">Multi-pass membrane protein</topology>
    </subcellularLocation>
</comment>
<dbReference type="STRING" id="1173111.SAMN05444955_10299"/>
<dbReference type="Pfam" id="PF02535">
    <property type="entry name" value="Zip"/>
    <property type="match status" value="1"/>
</dbReference>
<dbReference type="GO" id="GO:0005385">
    <property type="term" value="F:zinc ion transmembrane transporter activity"/>
    <property type="evidence" value="ECO:0007669"/>
    <property type="project" value="TreeGrafter"/>
</dbReference>
<evidence type="ECO:0000256" key="3">
    <source>
        <dbReference type="ARBA" id="ARBA00022989"/>
    </source>
</evidence>
<dbReference type="Proteomes" id="UP000199695">
    <property type="component" value="Unassembled WGS sequence"/>
</dbReference>
<evidence type="ECO:0000256" key="1">
    <source>
        <dbReference type="ARBA" id="ARBA00004141"/>
    </source>
</evidence>
<accession>A0A1H8BB55</accession>
<keyword evidence="2 5" id="KW-0812">Transmembrane</keyword>
<dbReference type="PANTHER" id="PTHR11040">
    <property type="entry name" value="ZINC/IRON TRANSPORTER"/>
    <property type="match status" value="1"/>
</dbReference>
<evidence type="ECO:0000256" key="5">
    <source>
        <dbReference type="SAM" id="Phobius"/>
    </source>
</evidence>
<dbReference type="PANTHER" id="PTHR11040:SF70">
    <property type="entry name" value="OS05G0316100 PROTEIN"/>
    <property type="match status" value="1"/>
</dbReference>
<feature type="transmembrane region" description="Helical" evidence="5">
    <location>
        <begin position="61"/>
        <end position="82"/>
    </location>
</feature>
<feature type="transmembrane region" description="Helical" evidence="5">
    <location>
        <begin position="192"/>
        <end position="210"/>
    </location>
</feature>
<gene>
    <name evidence="6" type="ORF">SAMN05444955_10299</name>
</gene>
<dbReference type="GO" id="GO:0016020">
    <property type="term" value="C:membrane"/>
    <property type="evidence" value="ECO:0007669"/>
    <property type="project" value="UniProtKB-SubCell"/>
</dbReference>
<feature type="transmembrane region" description="Helical" evidence="5">
    <location>
        <begin position="102"/>
        <end position="125"/>
    </location>
</feature>
<feature type="transmembrane region" description="Helical" evidence="5">
    <location>
        <begin position="222"/>
        <end position="241"/>
    </location>
</feature>
<feature type="transmembrane region" description="Helical" evidence="5">
    <location>
        <begin position="12"/>
        <end position="29"/>
    </location>
</feature>